<accession>A0AAV5G5U8</accession>
<dbReference type="Proteomes" id="UP001054925">
    <property type="component" value="Unassembled WGS sequence"/>
</dbReference>
<reference evidence="2" key="1">
    <citation type="submission" date="2021-12" db="EMBL/GenBank/DDBJ databases">
        <title>Draft genome sequence of Corynebacterium ammoniagenes strain T-723.</title>
        <authorList>
            <person name="Matsuzawa M."/>
            <person name="Hiratani M."/>
            <person name="Abe I."/>
            <person name="Tsuji Y."/>
            <person name="Nakamura J."/>
        </authorList>
    </citation>
    <scope>NUCLEOTIDE SEQUENCE</scope>
    <source>
        <strain evidence="2">T-723</strain>
    </source>
</reference>
<dbReference type="EMBL" id="BQKK01000001">
    <property type="protein sequence ID" value="GJN41690.1"/>
    <property type="molecule type" value="Genomic_DNA"/>
</dbReference>
<dbReference type="AlphaFoldDB" id="A0AAV5G5U8"/>
<keyword evidence="1" id="KW-0812">Transmembrane</keyword>
<dbReference type="NCBIfam" id="TIGR03931">
    <property type="entry name" value="T7SS_Rv3446c"/>
    <property type="match status" value="1"/>
</dbReference>
<dbReference type="RefSeq" id="WP_003848229.1">
    <property type="nucleotide sequence ID" value="NZ_BQKK01000001.1"/>
</dbReference>
<evidence type="ECO:0000256" key="1">
    <source>
        <dbReference type="SAM" id="Phobius"/>
    </source>
</evidence>
<keyword evidence="1" id="KW-1133">Transmembrane helix</keyword>
<name>A0AAV5G5U8_CORAM</name>
<gene>
    <name evidence="2" type="ORF">CAT723_01690</name>
</gene>
<organism evidence="2 3">
    <name type="scientific">Corynebacterium ammoniagenes</name>
    <name type="common">Brevibacterium ammoniagenes</name>
    <dbReference type="NCBI Taxonomy" id="1697"/>
    <lineage>
        <taxon>Bacteria</taxon>
        <taxon>Bacillati</taxon>
        <taxon>Actinomycetota</taxon>
        <taxon>Actinomycetes</taxon>
        <taxon>Mycobacteriales</taxon>
        <taxon>Corynebacteriaceae</taxon>
        <taxon>Corynebacterium</taxon>
    </lineage>
</organism>
<evidence type="ECO:0000313" key="2">
    <source>
        <dbReference type="EMBL" id="GJN41690.1"/>
    </source>
</evidence>
<sequence>MSLYESTTVDLTITVLDTATIFEGPEAIYRYDLPGTAVVEGWALSGVMDQAQKMLPAQWPEVTVAVVADYSGGPMSHEAVKIIRRQLQVHNVVIAEHEPAGAPARYEEPAELPRHYDTAVEPEPDTADIIRPSDEDESLLSQTAQRKGLVALLALLVVIIAVIIWALFRSPSQPAEEIASASSTSIAATPTAHAASTPSTSTSSAAAPVHHTIEAGGLRVVLPEGFTHTEEDGLVTATGQDPNLRIIMVMDPLYAVPVNALFAEIRAQIDTDETLSDPHEANGRLTYIERPGDDSEVKWTTWVDDGQQVSLGCHTRTEPSMAQRAACRMAAESIEKAA</sequence>
<dbReference type="InterPro" id="IPR023840">
    <property type="entry name" value="T7SS_Rv3446c"/>
</dbReference>
<proteinExistence type="predicted"/>
<comment type="caution">
    <text evidence="2">The sequence shown here is derived from an EMBL/GenBank/DDBJ whole genome shotgun (WGS) entry which is preliminary data.</text>
</comment>
<feature type="transmembrane region" description="Helical" evidence="1">
    <location>
        <begin position="149"/>
        <end position="168"/>
    </location>
</feature>
<evidence type="ECO:0008006" key="4">
    <source>
        <dbReference type="Google" id="ProtNLM"/>
    </source>
</evidence>
<protein>
    <recommendedName>
        <fullName evidence="4">Type VII secretion-associated protein</fullName>
    </recommendedName>
</protein>
<keyword evidence="1" id="KW-0472">Membrane</keyword>
<evidence type="ECO:0000313" key="3">
    <source>
        <dbReference type="Proteomes" id="UP001054925"/>
    </source>
</evidence>